<accession>A0A097EXU4</accession>
<name>A0A097EXU4_9CAUD</name>
<proteinExistence type="predicted"/>
<dbReference type="Proteomes" id="UP000029889">
    <property type="component" value="Segment"/>
</dbReference>
<keyword evidence="2" id="KW-1185">Reference proteome</keyword>
<dbReference type="GeneID" id="22111371"/>
<dbReference type="EMBL" id="KM507819">
    <property type="protein sequence ID" value="AIT14221.1"/>
    <property type="molecule type" value="Genomic_DNA"/>
</dbReference>
<evidence type="ECO:0000313" key="2">
    <source>
        <dbReference type="Proteomes" id="UP000029889"/>
    </source>
</evidence>
<protein>
    <submittedName>
        <fullName evidence="1">Uncharacterized protein</fullName>
    </submittedName>
</protein>
<dbReference type="KEGG" id="vg:22111371"/>
<reference evidence="1 2" key="1">
    <citation type="submission" date="2014-09" db="EMBL/GenBank/DDBJ databases">
        <authorList>
            <person name="Lapin J.S."/>
            <person name="Pope W.H."/>
            <person name="Hua J."/>
            <person name="Ford M.E."/>
            <person name="Conway J.F."/>
            <person name="Hatfull G.F."/>
            <person name="Hendrix R.W."/>
        </authorList>
    </citation>
    <scope>NUCLEOTIDE SEQUENCE [LARGE SCALE GENOMIC DNA]</scope>
</reference>
<evidence type="ECO:0000313" key="1">
    <source>
        <dbReference type="EMBL" id="AIT14221.1"/>
    </source>
</evidence>
<sequence>MKMINLSKDEYNERRAKISTKRTEIYYSEEIKHDKKMIMIRELIMGAMLGTNYQEQEVQLVLNELLMEIRGKLYFHQMTRPLRCTRND</sequence>
<organism evidence="1 2">
    <name type="scientific">Escherichia phage 121Q</name>
    <dbReference type="NCBI Taxonomy" id="1555202"/>
    <lineage>
        <taxon>Viruses</taxon>
        <taxon>Duplodnaviria</taxon>
        <taxon>Heunggongvirae</taxon>
        <taxon>Uroviricota</taxon>
        <taxon>Caudoviricetes</taxon>
        <taxon>Asteriusvirus</taxon>
        <taxon>Asteriusvirus av121Q</taxon>
    </lineage>
</organism>
<dbReference type="RefSeq" id="YP_009101918.1">
    <property type="nucleotide sequence ID" value="NC_025447.1"/>
</dbReference>
<gene>
    <name evidence="1" type="primary">331</name>
    <name evidence="1" type="ORF">PBI_121Q_331</name>
</gene>